<name>A0ABW0SY22_9GAMM</name>
<proteinExistence type="predicted"/>
<dbReference type="Pfam" id="PF12007">
    <property type="entry name" value="DUF3501"/>
    <property type="match status" value="1"/>
</dbReference>
<dbReference type="EMBL" id="JBHSNG010000012">
    <property type="protein sequence ID" value="MFC5581897.1"/>
    <property type="molecule type" value="Genomic_DNA"/>
</dbReference>
<gene>
    <name evidence="1" type="ORF">ACFPPB_12310</name>
</gene>
<keyword evidence="2" id="KW-1185">Reference proteome</keyword>
<accession>A0ABW0SY22</accession>
<sequence length="193" mass="21886">MHKLTRSDLLTLEAYAQQRGEFRARVMAHKKKRTVHIGEHLTLIFEDRLSVQYQVQEMLRIERIFEAAGIQDELDAYNPLIPDGGNLKATLLIEYADVEQRKRELVRLRRIEHAIALSVHEHAPVTAIADEDMERSNDEKTAAVHFLRFELDAAMIADWNAGAAVTLASTLPAMPAEVTLTPEQRCMLAADFV</sequence>
<organism evidence="1 2">
    <name type="scientific">Rhodanobacter terrae</name>
    <dbReference type="NCBI Taxonomy" id="418647"/>
    <lineage>
        <taxon>Bacteria</taxon>
        <taxon>Pseudomonadati</taxon>
        <taxon>Pseudomonadota</taxon>
        <taxon>Gammaproteobacteria</taxon>
        <taxon>Lysobacterales</taxon>
        <taxon>Rhodanobacteraceae</taxon>
        <taxon>Rhodanobacter</taxon>
    </lineage>
</organism>
<evidence type="ECO:0000313" key="1">
    <source>
        <dbReference type="EMBL" id="MFC5581897.1"/>
    </source>
</evidence>
<dbReference type="RefSeq" id="WP_377327467.1">
    <property type="nucleotide sequence ID" value="NZ_JBHSNG010000012.1"/>
</dbReference>
<reference evidence="2" key="1">
    <citation type="journal article" date="2019" name="Int. J. Syst. Evol. Microbiol.">
        <title>The Global Catalogue of Microorganisms (GCM) 10K type strain sequencing project: providing services to taxonomists for standard genome sequencing and annotation.</title>
        <authorList>
            <consortium name="The Broad Institute Genomics Platform"/>
            <consortium name="The Broad Institute Genome Sequencing Center for Infectious Disease"/>
            <person name="Wu L."/>
            <person name="Ma J."/>
        </authorList>
    </citation>
    <scope>NUCLEOTIDE SEQUENCE [LARGE SCALE GENOMIC DNA]</scope>
    <source>
        <strain evidence="2">CGMCC 1.13587</strain>
    </source>
</reference>
<evidence type="ECO:0000313" key="2">
    <source>
        <dbReference type="Proteomes" id="UP001596111"/>
    </source>
</evidence>
<dbReference type="Proteomes" id="UP001596111">
    <property type="component" value="Unassembled WGS sequence"/>
</dbReference>
<dbReference type="InterPro" id="IPR021890">
    <property type="entry name" value="DUF3501"/>
</dbReference>
<comment type="caution">
    <text evidence="1">The sequence shown here is derived from an EMBL/GenBank/DDBJ whole genome shotgun (WGS) entry which is preliminary data.</text>
</comment>
<protein>
    <submittedName>
        <fullName evidence="1">DUF3501 family protein</fullName>
    </submittedName>
</protein>